<keyword evidence="5" id="KW-0134">Cell wall</keyword>
<dbReference type="UniPathway" id="UPA00545">
    <property type="reaction ID" value="UER00823"/>
</dbReference>
<dbReference type="Proteomes" id="UP000623129">
    <property type="component" value="Unassembled WGS sequence"/>
</dbReference>
<evidence type="ECO:0000259" key="14">
    <source>
        <dbReference type="Pfam" id="PF01095"/>
    </source>
</evidence>
<comment type="subcellular location">
    <subcellularLocation>
        <location evidence="1">Secreted</location>
        <location evidence="1">Cell wall</location>
    </subcellularLocation>
</comment>
<dbReference type="EMBL" id="SWLB01000197">
    <property type="protein sequence ID" value="KAF3319847.1"/>
    <property type="molecule type" value="Genomic_DNA"/>
</dbReference>
<evidence type="ECO:0000256" key="5">
    <source>
        <dbReference type="ARBA" id="ARBA00022512"/>
    </source>
</evidence>
<comment type="function">
    <text evidence="12">Acts in the modification of cell walls via demethylesterification of cell wall pectin.</text>
</comment>
<evidence type="ECO:0000256" key="2">
    <source>
        <dbReference type="ARBA" id="ARBA00005184"/>
    </source>
</evidence>
<keyword evidence="13" id="KW-0812">Transmembrane</keyword>
<evidence type="ECO:0000256" key="1">
    <source>
        <dbReference type="ARBA" id="ARBA00004191"/>
    </source>
</evidence>
<reference evidence="15" key="1">
    <citation type="submission" date="2020-01" db="EMBL/GenBank/DDBJ databases">
        <title>Genome sequence of Kobresia littledalei, the first chromosome-level genome in the family Cyperaceae.</title>
        <authorList>
            <person name="Qu G."/>
        </authorList>
    </citation>
    <scope>NUCLEOTIDE SEQUENCE</scope>
    <source>
        <strain evidence="15">C.B.Clarke</strain>
        <tissue evidence="15">Leaf</tissue>
    </source>
</reference>
<comment type="pathway">
    <text evidence="2">Glycan metabolism; pectin degradation; 2-dehydro-3-deoxy-D-gluconate from pectin: step 1/5.</text>
</comment>
<evidence type="ECO:0000256" key="10">
    <source>
        <dbReference type="ARBA" id="ARBA00023180"/>
    </source>
</evidence>
<dbReference type="AlphaFoldDB" id="A0A833QJT0"/>
<evidence type="ECO:0000256" key="9">
    <source>
        <dbReference type="ARBA" id="ARBA00023085"/>
    </source>
</evidence>
<dbReference type="Gene3D" id="2.160.20.10">
    <property type="entry name" value="Single-stranded right-handed beta-helix, Pectin lyase-like"/>
    <property type="match status" value="1"/>
</dbReference>
<feature type="transmembrane region" description="Helical" evidence="13">
    <location>
        <begin position="9"/>
        <end position="31"/>
    </location>
</feature>
<dbReference type="EC" id="3.1.1.11" evidence="4"/>
<dbReference type="OrthoDB" id="2019149at2759"/>
<proteinExistence type="inferred from homology"/>
<dbReference type="GO" id="GO:0030599">
    <property type="term" value="F:pectinesterase activity"/>
    <property type="evidence" value="ECO:0007669"/>
    <property type="project" value="UniProtKB-EC"/>
</dbReference>
<dbReference type="InterPro" id="IPR000070">
    <property type="entry name" value="Pectinesterase_cat"/>
</dbReference>
<dbReference type="PANTHER" id="PTHR31321">
    <property type="entry name" value="ACYL-COA THIOESTER HYDROLASE YBHC-RELATED"/>
    <property type="match status" value="1"/>
</dbReference>
<dbReference type="GO" id="GO:0045490">
    <property type="term" value="P:pectin catabolic process"/>
    <property type="evidence" value="ECO:0007669"/>
    <property type="project" value="UniProtKB-UniPathway"/>
</dbReference>
<gene>
    <name evidence="15" type="ORF">FCM35_KLT21876</name>
</gene>
<accession>A0A833QJT0</accession>
<feature type="domain" description="Pectinesterase catalytic" evidence="14">
    <location>
        <begin position="93"/>
        <end position="384"/>
    </location>
</feature>
<protein>
    <recommendedName>
        <fullName evidence="4">pectinesterase</fullName>
        <ecNumber evidence="4">3.1.1.11</ecNumber>
    </recommendedName>
</protein>
<organism evidence="15 16">
    <name type="scientific">Carex littledalei</name>
    <dbReference type="NCBI Taxonomy" id="544730"/>
    <lineage>
        <taxon>Eukaryota</taxon>
        <taxon>Viridiplantae</taxon>
        <taxon>Streptophyta</taxon>
        <taxon>Embryophyta</taxon>
        <taxon>Tracheophyta</taxon>
        <taxon>Spermatophyta</taxon>
        <taxon>Magnoliopsida</taxon>
        <taxon>Liliopsida</taxon>
        <taxon>Poales</taxon>
        <taxon>Cyperaceae</taxon>
        <taxon>Cyperoideae</taxon>
        <taxon>Cariceae</taxon>
        <taxon>Carex</taxon>
        <taxon>Carex subgen. Euthyceras</taxon>
    </lineage>
</organism>
<evidence type="ECO:0000256" key="3">
    <source>
        <dbReference type="ARBA" id="ARBA00008891"/>
    </source>
</evidence>
<keyword evidence="8" id="KW-0378">Hydrolase</keyword>
<keyword evidence="7" id="KW-0732">Signal</keyword>
<keyword evidence="13" id="KW-1133">Transmembrane helix</keyword>
<comment type="caution">
    <text evidence="15">The sequence shown here is derived from an EMBL/GenBank/DDBJ whole genome shotgun (WGS) entry which is preliminary data.</text>
</comment>
<evidence type="ECO:0000256" key="4">
    <source>
        <dbReference type="ARBA" id="ARBA00013229"/>
    </source>
</evidence>
<dbReference type="Pfam" id="PF01095">
    <property type="entry name" value="Pectinesterase"/>
    <property type="match status" value="1"/>
</dbReference>
<evidence type="ECO:0000256" key="6">
    <source>
        <dbReference type="ARBA" id="ARBA00022525"/>
    </source>
</evidence>
<evidence type="ECO:0000256" key="8">
    <source>
        <dbReference type="ARBA" id="ARBA00022801"/>
    </source>
</evidence>
<keyword evidence="11" id="KW-0961">Cell wall biogenesis/degradation</keyword>
<dbReference type="PANTHER" id="PTHR31321:SF73">
    <property type="entry name" value="PECTINESTERASE 14-RELATED"/>
    <property type="match status" value="1"/>
</dbReference>
<sequence>MTKKPKTNLFLWISAFSIALISILISFHSIFPTITTNSKFNICNIGTIRGRDITTSLVQYVMRHHRRRHKCDDMARWVVMMAAGQNAGLVLAVDLQGCANFSSVQKAVDAVPDNSLSRTLILVNSGIYREKVMIDASKSNVVLQGRGNLETSIVWNSTANSSGGTVNSATFSILSFNFIAYNISFQNTAPPASPGDEGGQAVALRIAGDQAAFYGCGFYGAQDTLLDEKGRHFFRECFIEGSIDFIWGNGRSLYEDCKISSVANQVWTGNGPITGCITAHGRQSLAEKSGFSFVNCNIDGTGKIWLGRAWGPYATVVFSQTYLSAIVVPEGWNDWNDPTRDPTVFFAEYGCMGPGASNSQRVWYSKQLDKRQAAPYMDISYIDGADWVVPPVGRRHRSIPCDTHNRDSHLKITEDESIISENVLSSTASSLPR</sequence>
<dbReference type="FunFam" id="2.160.20.10:FF:000033">
    <property type="entry name" value="Pectinesterase"/>
    <property type="match status" value="1"/>
</dbReference>
<dbReference type="InterPro" id="IPR011050">
    <property type="entry name" value="Pectin_lyase_fold/virulence"/>
</dbReference>
<evidence type="ECO:0000313" key="15">
    <source>
        <dbReference type="EMBL" id="KAF3319847.1"/>
    </source>
</evidence>
<keyword evidence="16" id="KW-1185">Reference proteome</keyword>
<evidence type="ECO:0000256" key="13">
    <source>
        <dbReference type="SAM" id="Phobius"/>
    </source>
</evidence>
<keyword evidence="6" id="KW-0964">Secreted</keyword>
<name>A0A833QJT0_9POAL</name>
<comment type="similarity">
    <text evidence="3">Belongs to the pectinesterase family.</text>
</comment>
<evidence type="ECO:0000256" key="11">
    <source>
        <dbReference type="ARBA" id="ARBA00023316"/>
    </source>
</evidence>
<evidence type="ECO:0000256" key="7">
    <source>
        <dbReference type="ARBA" id="ARBA00022729"/>
    </source>
</evidence>
<dbReference type="GO" id="GO:0042545">
    <property type="term" value="P:cell wall modification"/>
    <property type="evidence" value="ECO:0007669"/>
    <property type="project" value="InterPro"/>
</dbReference>
<keyword evidence="9" id="KW-0063">Aspartyl esterase</keyword>
<dbReference type="InterPro" id="IPR012334">
    <property type="entry name" value="Pectin_lyas_fold"/>
</dbReference>
<dbReference type="SUPFAM" id="SSF51126">
    <property type="entry name" value="Pectin lyase-like"/>
    <property type="match status" value="1"/>
</dbReference>
<evidence type="ECO:0000256" key="12">
    <source>
        <dbReference type="ARBA" id="ARBA00057335"/>
    </source>
</evidence>
<keyword evidence="10" id="KW-0325">Glycoprotein</keyword>
<evidence type="ECO:0000313" key="16">
    <source>
        <dbReference type="Proteomes" id="UP000623129"/>
    </source>
</evidence>
<keyword evidence="13" id="KW-0472">Membrane</keyword>